<evidence type="ECO:0000313" key="3">
    <source>
        <dbReference type="Proteomes" id="UP001158067"/>
    </source>
</evidence>
<evidence type="ECO:0000313" key="2">
    <source>
        <dbReference type="EMBL" id="SMP64121.1"/>
    </source>
</evidence>
<reference evidence="2 3" key="1">
    <citation type="submission" date="2017-05" db="EMBL/GenBank/DDBJ databases">
        <authorList>
            <person name="Varghese N."/>
            <person name="Submissions S."/>
        </authorList>
    </citation>
    <scope>NUCLEOTIDE SEQUENCE [LARGE SCALE GENOMIC DNA]</scope>
    <source>
        <strain evidence="2 3">DSM 25457</strain>
    </source>
</reference>
<name>A0ABY1Q9F2_9BACT</name>
<feature type="domain" description="Calcineurin-like phosphoesterase" evidence="1">
    <location>
        <begin position="75"/>
        <end position="201"/>
    </location>
</feature>
<proteinExistence type="predicted"/>
<organism evidence="2 3">
    <name type="scientific">Neorhodopirellula lusitana</name>
    <dbReference type="NCBI Taxonomy" id="445327"/>
    <lineage>
        <taxon>Bacteria</taxon>
        <taxon>Pseudomonadati</taxon>
        <taxon>Planctomycetota</taxon>
        <taxon>Planctomycetia</taxon>
        <taxon>Pirellulales</taxon>
        <taxon>Pirellulaceae</taxon>
        <taxon>Neorhodopirellula</taxon>
    </lineage>
</organism>
<dbReference type="SUPFAM" id="SSF56300">
    <property type="entry name" value="Metallo-dependent phosphatases"/>
    <property type="match status" value="1"/>
</dbReference>
<dbReference type="PANTHER" id="PTHR46546">
    <property type="entry name" value="SHEWANELLA-LIKE PROTEIN PHOSPHATASE 1"/>
    <property type="match status" value="1"/>
</dbReference>
<dbReference type="Pfam" id="PF00149">
    <property type="entry name" value="Metallophos"/>
    <property type="match status" value="1"/>
</dbReference>
<dbReference type="PANTHER" id="PTHR46546:SF4">
    <property type="entry name" value="SHEWANELLA-LIKE PROTEIN PHOSPHATASE 1"/>
    <property type="match status" value="1"/>
</dbReference>
<evidence type="ECO:0000259" key="1">
    <source>
        <dbReference type="Pfam" id="PF00149"/>
    </source>
</evidence>
<comment type="caution">
    <text evidence="2">The sequence shown here is derived from an EMBL/GenBank/DDBJ whole genome shotgun (WGS) entry which is preliminary data.</text>
</comment>
<gene>
    <name evidence="2" type="ORF">SAMN06265222_108172</name>
</gene>
<dbReference type="InterPro" id="IPR029052">
    <property type="entry name" value="Metallo-depent_PP-like"/>
</dbReference>
<keyword evidence="3" id="KW-1185">Reference proteome</keyword>
<dbReference type="InterPro" id="IPR004843">
    <property type="entry name" value="Calcineurin-like_PHP"/>
</dbReference>
<dbReference type="Gene3D" id="3.60.21.10">
    <property type="match status" value="1"/>
</dbReference>
<accession>A0ABY1Q9F2</accession>
<dbReference type="RefSeq" id="WP_283433539.1">
    <property type="nucleotide sequence ID" value="NZ_FXUG01000008.1"/>
</dbReference>
<dbReference type="Proteomes" id="UP001158067">
    <property type="component" value="Unassembled WGS sequence"/>
</dbReference>
<dbReference type="EMBL" id="FXUG01000008">
    <property type="protein sequence ID" value="SMP64121.1"/>
    <property type="molecule type" value="Genomic_DNA"/>
</dbReference>
<sequence>MTTQSTTLEVPKDVTPRYHGRKWIEVNLPETACDWSHGGDKSITTDNGDINTLVETLRDLNQNDSWKWPKRKHYFLSDLHADADALAASLVASGGVRQLGPSPHDFELTKAGRKSVFVIGGDCFDKGPSNLELLRGVRHLKDQGARLRILAGNHDIRLLFGMRVVGENKDVRNEHFFVRAGQKIMPLLKEIVDTYLTPKKMSSIPDAKTCRARLFPRESWFEEFPKIQGGDIVPAQVDRELNRIAKKVENFERHCTDHGLDLRQVYAATRQWKRLFLKREGEFRWFYRNLRLCYRSGSFLFVHAGVDDAVTKMLLKQGIGHINEQFHVAMKEAPFDFYYGSLCNTIRTKYRDVDRPFTRKGARNVHRAGITAILHGHRNLHHGQRLSLRHSQINFECDTSLDRHTRRVENVNGRGASVTIIDPSGRILGVSSDFPQVKVFEPQQTLKALINGTQAKPKR</sequence>
<protein>
    <submittedName>
        <fullName evidence="2">Calcineurin-like phosphoesterase</fullName>
    </submittedName>
</protein>